<organism evidence="1 2">
    <name type="scientific">Marasmius crinis-equi</name>
    <dbReference type="NCBI Taxonomy" id="585013"/>
    <lineage>
        <taxon>Eukaryota</taxon>
        <taxon>Fungi</taxon>
        <taxon>Dikarya</taxon>
        <taxon>Basidiomycota</taxon>
        <taxon>Agaricomycotina</taxon>
        <taxon>Agaricomycetes</taxon>
        <taxon>Agaricomycetidae</taxon>
        <taxon>Agaricales</taxon>
        <taxon>Marasmiineae</taxon>
        <taxon>Marasmiaceae</taxon>
        <taxon>Marasmius</taxon>
    </lineage>
</organism>
<proteinExistence type="predicted"/>
<protein>
    <recommendedName>
        <fullName evidence="3">C2H2-type domain-containing protein</fullName>
    </recommendedName>
</protein>
<dbReference type="EMBL" id="JBAHYK010000204">
    <property type="protein sequence ID" value="KAL0576733.1"/>
    <property type="molecule type" value="Genomic_DNA"/>
</dbReference>
<gene>
    <name evidence="1" type="ORF">V5O48_005256</name>
</gene>
<evidence type="ECO:0000313" key="1">
    <source>
        <dbReference type="EMBL" id="KAL0576733.1"/>
    </source>
</evidence>
<evidence type="ECO:0008006" key="3">
    <source>
        <dbReference type="Google" id="ProtNLM"/>
    </source>
</evidence>
<evidence type="ECO:0000313" key="2">
    <source>
        <dbReference type="Proteomes" id="UP001465976"/>
    </source>
</evidence>
<reference evidence="1 2" key="1">
    <citation type="submission" date="2024-02" db="EMBL/GenBank/DDBJ databases">
        <title>A draft genome for the cacao thread blight pathogen Marasmius crinis-equi.</title>
        <authorList>
            <person name="Cohen S.P."/>
            <person name="Baruah I.K."/>
            <person name="Amoako-Attah I."/>
            <person name="Bukari Y."/>
            <person name="Meinhardt L.W."/>
            <person name="Bailey B.A."/>
        </authorList>
    </citation>
    <scope>NUCLEOTIDE SEQUENCE [LARGE SCALE GENOMIC DNA]</scope>
    <source>
        <strain evidence="1 2">GH-76</strain>
    </source>
</reference>
<comment type="caution">
    <text evidence="1">The sequence shown here is derived from an EMBL/GenBank/DDBJ whole genome shotgun (WGS) entry which is preliminary data.</text>
</comment>
<keyword evidence="2" id="KW-1185">Reference proteome</keyword>
<name>A0ABR3FMW3_9AGAR</name>
<dbReference type="Proteomes" id="UP001465976">
    <property type="component" value="Unassembled WGS sequence"/>
</dbReference>
<sequence length="311" mass="35579">MRTKFAEPFLNTSDLNWHSLRTLVDTAWGVFLRQQERHMQRVAPDSTVIALLPAFRDVILLGCQTALNVEELHRHMVARIDSINRWNVNMEQSVMVQILQYEHGIAVREFYQMEGQDLPRPSANGLERRNLATVKVLCSRCNGSYSSVATAMRHFNRNGLRCIDRFIIRPTMLTLVYSPASVALVWVSGLDPASTSCHTMDLIWAAYQCLSCCDGFKGNWRECVQHSRRAGHQLLNDGQVLDYRRLFARLDSKDHDLRHPENDKPAWTCAHCARFVCQPATRDQIEDHVVRAHDADAANISVPVDFFYIGL</sequence>
<accession>A0ABR3FMW3</accession>